<proteinExistence type="predicted"/>
<dbReference type="RefSeq" id="WP_150901879.1">
    <property type="nucleotide sequence ID" value="NZ_VTWT01000001.1"/>
</dbReference>
<dbReference type="AlphaFoldDB" id="A0A5N1J4A3"/>
<dbReference type="Gene3D" id="3.40.50.620">
    <property type="entry name" value="HUPs"/>
    <property type="match status" value="2"/>
</dbReference>
<evidence type="ECO:0000313" key="2">
    <source>
        <dbReference type="Proteomes" id="UP000326570"/>
    </source>
</evidence>
<evidence type="ECO:0000313" key="1">
    <source>
        <dbReference type="EMBL" id="KAA9345736.1"/>
    </source>
</evidence>
<name>A0A5N1J4A3_9BACT</name>
<protein>
    <submittedName>
        <fullName evidence="1">Universal stress protein</fullName>
    </submittedName>
</protein>
<dbReference type="CDD" id="cd00293">
    <property type="entry name" value="USP-like"/>
    <property type="match status" value="1"/>
</dbReference>
<comment type="caution">
    <text evidence="1">The sequence shown here is derived from an EMBL/GenBank/DDBJ whole genome shotgun (WGS) entry which is preliminary data.</text>
</comment>
<accession>A0A5N1J4A3</accession>
<dbReference type="SUPFAM" id="SSF52402">
    <property type="entry name" value="Adenine nucleotide alpha hydrolases-like"/>
    <property type="match status" value="2"/>
</dbReference>
<dbReference type="Proteomes" id="UP000326570">
    <property type="component" value="Unassembled WGS sequence"/>
</dbReference>
<dbReference type="InterPro" id="IPR014729">
    <property type="entry name" value="Rossmann-like_a/b/a_fold"/>
</dbReference>
<gene>
    <name evidence="1" type="ORF">F0P94_01225</name>
</gene>
<dbReference type="EMBL" id="VTWT01000001">
    <property type="protein sequence ID" value="KAA9345736.1"/>
    <property type="molecule type" value="Genomic_DNA"/>
</dbReference>
<organism evidence="1 2">
    <name type="scientific">Adhaeribacter soli</name>
    <dbReference type="NCBI Taxonomy" id="2607655"/>
    <lineage>
        <taxon>Bacteria</taxon>
        <taxon>Pseudomonadati</taxon>
        <taxon>Bacteroidota</taxon>
        <taxon>Cytophagia</taxon>
        <taxon>Cytophagales</taxon>
        <taxon>Hymenobacteraceae</taxon>
        <taxon>Adhaeribacter</taxon>
    </lineage>
</organism>
<reference evidence="1 2" key="1">
    <citation type="submission" date="2019-09" db="EMBL/GenBank/DDBJ databases">
        <title>Genome sequence of Adhaeribacter sp. M2.</title>
        <authorList>
            <person name="Srinivasan S."/>
        </authorList>
    </citation>
    <scope>NUCLEOTIDE SEQUENCE [LARGE SCALE GENOMIC DNA]</scope>
    <source>
        <strain evidence="1 2">M2</strain>
    </source>
</reference>
<keyword evidence="2" id="KW-1185">Reference proteome</keyword>
<sequence>MKKLLILTDLSDQSINTYRYGLQLAQASGTQIMLLFCTGETSLTTTGQLTYLQRLRSYADRFANPSGRHMKCEYQIGCTVTAGEPVKAIGNLVENWQPDLLLADDGYLKNLTSQTPVPLQTLFPCPAILVPADAVYKKIKQVVFATDFGDQDPEVAEGICKVARSLGAQVTFLHFYPKADRTKLATLTQQAEALKAQLTDVKVRFRLIEEDDLLEGLNEYAENNRADLFVLATQDTHLLQQYFQVTYRKTQAFNTRVPLLNLYQERQSPCSAGCSFCHSHEEHEQKTAVAV</sequence>